<evidence type="ECO:0000313" key="1">
    <source>
        <dbReference type="EMBL" id="CAE7284289.1"/>
    </source>
</evidence>
<comment type="caution">
    <text evidence="1">The sequence shown here is derived from an EMBL/GenBank/DDBJ whole genome shotgun (WGS) entry which is preliminary data.</text>
</comment>
<sequence length="129" mass="14477">MPQYARSLCQLETEMVEKAKPLLSTEISRSAETCHVKSPYVQAVQQDLQEYEVQLACRLLSDSQSEAQPGSKICMPVTSSIGTHPRRQISEEHQRQASRETLSAVLHDVRRVPWALLFGACLRILLAEG</sequence>
<protein>
    <submittedName>
        <fullName evidence="1">Uncharacterized protein</fullName>
    </submittedName>
</protein>
<evidence type="ECO:0000313" key="2">
    <source>
        <dbReference type="Proteomes" id="UP000604046"/>
    </source>
</evidence>
<dbReference type="OrthoDB" id="432733at2759"/>
<keyword evidence="2" id="KW-1185">Reference proteome</keyword>
<organism evidence="1 2">
    <name type="scientific">Symbiodinium natans</name>
    <dbReference type="NCBI Taxonomy" id="878477"/>
    <lineage>
        <taxon>Eukaryota</taxon>
        <taxon>Sar</taxon>
        <taxon>Alveolata</taxon>
        <taxon>Dinophyceae</taxon>
        <taxon>Suessiales</taxon>
        <taxon>Symbiodiniaceae</taxon>
        <taxon>Symbiodinium</taxon>
    </lineage>
</organism>
<dbReference type="AlphaFoldDB" id="A0A812MTS1"/>
<reference evidence="1" key="1">
    <citation type="submission" date="2021-02" db="EMBL/GenBank/DDBJ databases">
        <authorList>
            <person name="Dougan E. K."/>
            <person name="Rhodes N."/>
            <person name="Thang M."/>
            <person name="Chan C."/>
        </authorList>
    </citation>
    <scope>NUCLEOTIDE SEQUENCE</scope>
</reference>
<gene>
    <name evidence="1" type="ORF">SNAT2548_LOCUS15056</name>
</gene>
<dbReference type="Proteomes" id="UP000604046">
    <property type="component" value="Unassembled WGS sequence"/>
</dbReference>
<dbReference type="EMBL" id="CAJNDS010001846">
    <property type="protein sequence ID" value="CAE7284289.1"/>
    <property type="molecule type" value="Genomic_DNA"/>
</dbReference>
<name>A0A812MTS1_9DINO</name>
<accession>A0A812MTS1</accession>
<proteinExistence type="predicted"/>